<evidence type="ECO:0000313" key="12">
    <source>
        <dbReference type="EnsemblMetazoa" id="CapteP209893"/>
    </source>
</evidence>
<dbReference type="SMART" id="SM00487">
    <property type="entry name" value="DEXDc"/>
    <property type="match status" value="1"/>
</dbReference>
<evidence type="ECO:0000256" key="6">
    <source>
        <dbReference type="ARBA" id="ARBA00038002"/>
    </source>
</evidence>
<dbReference type="FunCoup" id="R7UN00">
    <property type="interactions" value="2290"/>
</dbReference>
<sequence>MDQKWDDLPKRLRTCTRKTIDRLNFKLMTPVQAACIPLFLSNKDVAAEAVTGSGKTLAFVVPILEILLRRETPLRSKDVGALIVTPTRELAVQIDEVLGEFLKEIPHITHQLFIGGNNPMTDVNKFMEHGGNILVATPGRLVDMLNRRDEGLDLTASVKALEVLVLDEADQLLAMGFQRSLNTILSYLPKQRRTGLFSATQTKELEDLIRAGLRNPVRVAVKERGAHGEEVNRKTPASLMNYYMIVESDQKFNHLVAFLQLHKDEKHLVFFSTCAAVDYFTKALKHVLKKMQIFCIHSKKESRNKIFTSFRKMKGGVLVCTDVMGRGVDIPEINWVTQYDPPSSSSNFVHRCGRTARIGHTGSAIVYLRPIEETYVSFLSINQKVPLVEHVPPDDVPDHTAALKKLMLHDRAMYERGMKAFVSFVQSYAKHECSLIFRVKDLDIAKLANGFGLVRLPRMPELKGREFPDFVPTEVDPNTIKFA</sequence>
<dbReference type="InterPro" id="IPR027417">
    <property type="entry name" value="P-loop_NTPase"/>
</dbReference>
<dbReference type="Gene3D" id="3.40.50.300">
    <property type="entry name" value="P-loop containing nucleotide triphosphate hydrolases"/>
    <property type="match status" value="2"/>
</dbReference>
<reference evidence="13" key="1">
    <citation type="submission" date="2012-12" db="EMBL/GenBank/DDBJ databases">
        <authorList>
            <person name="Hellsten U."/>
            <person name="Grimwood J."/>
            <person name="Chapman J.A."/>
            <person name="Shapiro H."/>
            <person name="Aerts A."/>
            <person name="Otillar R.P."/>
            <person name="Terry A.Y."/>
            <person name="Boore J.L."/>
            <person name="Simakov O."/>
            <person name="Marletaz F."/>
            <person name="Cho S.-J."/>
            <person name="Edsinger-Gonzales E."/>
            <person name="Havlak P."/>
            <person name="Kuo D.-H."/>
            <person name="Larsson T."/>
            <person name="Lv J."/>
            <person name="Arendt D."/>
            <person name="Savage R."/>
            <person name="Osoegawa K."/>
            <person name="de Jong P."/>
            <person name="Lindberg D.R."/>
            <person name="Seaver E.C."/>
            <person name="Weisblat D.A."/>
            <person name="Putnam N.H."/>
            <person name="Grigoriev I.V."/>
            <person name="Rokhsar D.S."/>
        </authorList>
    </citation>
    <scope>NUCLEOTIDE SEQUENCE</scope>
    <source>
        <strain evidence="13">I ESC-2004</strain>
    </source>
</reference>
<dbReference type="Pfam" id="PF13959">
    <property type="entry name" value="CTE_SPB4"/>
    <property type="match status" value="1"/>
</dbReference>
<dbReference type="FunFam" id="3.40.50.300:FF:001022">
    <property type="entry name" value="RNA helicase"/>
    <property type="match status" value="1"/>
</dbReference>
<dbReference type="EnsemblMetazoa" id="CapteT209893">
    <property type="protein sequence ID" value="CapteP209893"/>
    <property type="gene ID" value="CapteG209893"/>
</dbReference>
<dbReference type="GO" id="GO:0003724">
    <property type="term" value="F:RNA helicase activity"/>
    <property type="evidence" value="ECO:0007669"/>
    <property type="project" value="UniProtKB-EC"/>
</dbReference>
<evidence type="ECO:0000259" key="10">
    <source>
        <dbReference type="PROSITE" id="PS51194"/>
    </source>
</evidence>
<keyword evidence="1 8" id="KW-0547">Nucleotide-binding</keyword>
<dbReference type="GO" id="GO:0005524">
    <property type="term" value="F:ATP binding"/>
    <property type="evidence" value="ECO:0007669"/>
    <property type="project" value="UniProtKB-UniRule"/>
</dbReference>
<evidence type="ECO:0000256" key="3">
    <source>
        <dbReference type="ARBA" id="ARBA00022806"/>
    </source>
</evidence>
<dbReference type="PROSITE" id="PS51192">
    <property type="entry name" value="HELICASE_ATP_BIND_1"/>
    <property type="match status" value="1"/>
</dbReference>
<evidence type="ECO:0000256" key="7">
    <source>
        <dbReference type="ARBA" id="ARBA00047984"/>
    </source>
</evidence>
<dbReference type="GO" id="GO:0003723">
    <property type="term" value="F:RNA binding"/>
    <property type="evidence" value="ECO:0007669"/>
    <property type="project" value="UniProtKB-UniRule"/>
</dbReference>
<keyword evidence="3 8" id="KW-0347">Helicase</keyword>
<dbReference type="InterPro" id="IPR011545">
    <property type="entry name" value="DEAD/DEAH_box_helicase_dom"/>
</dbReference>
<reference evidence="11 13" key="2">
    <citation type="journal article" date="2013" name="Nature">
        <title>Insights into bilaterian evolution from three spiralian genomes.</title>
        <authorList>
            <person name="Simakov O."/>
            <person name="Marletaz F."/>
            <person name="Cho S.J."/>
            <person name="Edsinger-Gonzales E."/>
            <person name="Havlak P."/>
            <person name="Hellsten U."/>
            <person name="Kuo D.H."/>
            <person name="Larsson T."/>
            <person name="Lv J."/>
            <person name="Arendt D."/>
            <person name="Savage R."/>
            <person name="Osoegawa K."/>
            <person name="de Jong P."/>
            <person name="Grimwood J."/>
            <person name="Chapman J.A."/>
            <person name="Shapiro H."/>
            <person name="Aerts A."/>
            <person name="Otillar R.P."/>
            <person name="Terry A.Y."/>
            <person name="Boore J.L."/>
            <person name="Grigoriev I.V."/>
            <person name="Lindberg D.R."/>
            <person name="Seaver E.C."/>
            <person name="Weisblat D.A."/>
            <person name="Putnam N.H."/>
            <person name="Rokhsar D.S."/>
        </authorList>
    </citation>
    <scope>NUCLEOTIDE SEQUENCE</scope>
    <source>
        <strain evidence="11 13">I ESC-2004</strain>
    </source>
</reference>
<evidence type="ECO:0000256" key="5">
    <source>
        <dbReference type="ARBA" id="ARBA00022884"/>
    </source>
</evidence>
<dbReference type="CDD" id="cd18787">
    <property type="entry name" value="SF2_C_DEAD"/>
    <property type="match status" value="1"/>
</dbReference>
<dbReference type="SMART" id="SM00490">
    <property type="entry name" value="HELICc"/>
    <property type="match status" value="1"/>
</dbReference>
<evidence type="ECO:0000256" key="4">
    <source>
        <dbReference type="ARBA" id="ARBA00022840"/>
    </source>
</evidence>
<dbReference type="OMA" id="AYKEHEC"/>
<dbReference type="EC" id="3.6.4.13" evidence="8"/>
<feature type="domain" description="Helicase ATP-binding" evidence="9">
    <location>
        <begin position="36"/>
        <end position="219"/>
    </location>
</feature>
<comment type="domain">
    <text evidence="8">The Q motif is unique to and characteristic of the DEAD box family of RNA helicases and controls ATP binding and hydrolysis.</text>
</comment>
<keyword evidence="2 8" id="KW-0378">Hydrolase</keyword>
<comment type="function">
    <text evidence="8">RNA helicase.</text>
</comment>
<comment type="similarity">
    <text evidence="6">Belongs to the DEAD box helicase family. DDX55/SPB4 subfamily.</text>
</comment>
<dbReference type="Pfam" id="PF00270">
    <property type="entry name" value="DEAD"/>
    <property type="match status" value="1"/>
</dbReference>
<dbReference type="PROSITE" id="PS51194">
    <property type="entry name" value="HELICASE_CTER"/>
    <property type="match status" value="1"/>
</dbReference>
<evidence type="ECO:0000259" key="9">
    <source>
        <dbReference type="PROSITE" id="PS51192"/>
    </source>
</evidence>
<dbReference type="EMBL" id="AMQN01006918">
    <property type="status" value="NOT_ANNOTATED_CDS"/>
    <property type="molecule type" value="Genomic_DNA"/>
</dbReference>
<dbReference type="SMART" id="SM01178">
    <property type="entry name" value="DUF4217"/>
    <property type="match status" value="1"/>
</dbReference>
<dbReference type="InterPro" id="IPR001650">
    <property type="entry name" value="Helicase_C-like"/>
</dbReference>
<gene>
    <name evidence="11" type="ORF">CAPTEDRAFT_209893</name>
</gene>
<feature type="domain" description="Helicase C-terminal" evidence="10">
    <location>
        <begin position="238"/>
        <end position="404"/>
    </location>
</feature>
<dbReference type="EMBL" id="KB299519">
    <property type="protein sequence ID" value="ELU07919.1"/>
    <property type="molecule type" value="Genomic_DNA"/>
</dbReference>
<proteinExistence type="inferred from homology"/>
<organism evidence="11">
    <name type="scientific">Capitella teleta</name>
    <name type="common">Polychaete worm</name>
    <dbReference type="NCBI Taxonomy" id="283909"/>
    <lineage>
        <taxon>Eukaryota</taxon>
        <taxon>Metazoa</taxon>
        <taxon>Spiralia</taxon>
        <taxon>Lophotrochozoa</taxon>
        <taxon>Annelida</taxon>
        <taxon>Polychaeta</taxon>
        <taxon>Sedentaria</taxon>
        <taxon>Scolecida</taxon>
        <taxon>Capitellidae</taxon>
        <taxon>Capitella</taxon>
    </lineage>
</organism>
<dbReference type="GO" id="GO:0016787">
    <property type="term" value="F:hydrolase activity"/>
    <property type="evidence" value="ECO:0007669"/>
    <property type="project" value="UniProtKB-KW"/>
</dbReference>
<protein>
    <recommendedName>
        <fullName evidence="8">ATP-dependent RNA helicase</fullName>
        <ecNumber evidence="8">3.6.4.13</ecNumber>
    </recommendedName>
</protein>
<dbReference type="Proteomes" id="UP000014760">
    <property type="component" value="Unassembled WGS sequence"/>
</dbReference>
<evidence type="ECO:0000256" key="8">
    <source>
        <dbReference type="RuleBase" id="RU365068"/>
    </source>
</evidence>
<dbReference type="InterPro" id="IPR014001">
    <property type="entry name" value="Helicase_ATP-bd"/>
</dbReference>
<accession>R7UN00</accession>
<keyword evidence="13" id="KW-1185">Reference proteome</keyword>
<dbReference type="STRING" id="283909.R7UN00"/>
<dbReference type="PANTHER" id="PTHR24031">
    <property type="entry name" value="RNA HELICASE"/>
    <property type="match status" value="1"/>
</dbReference>
<keyword evidence="4 8" id="KW-0067">ATP-binding</keyword>
<dbReference type="CDD" id="cd17960">
    <property type="entry name" value="DEADc_DDX55"/>
    <property type="match status" value="1"/>
</dbReference>
<dbReference type="HOGENOM" id="CLU_003041_1_3_1"/>
<dbReference type="Pfam" id="PF00271">
    <property type="entry name" value="Helicase_C"/>
    <property type="match status" value="1"/>
</dbReference>
<dbReference type="OrthoDB" id="7396459at2759"/>
<name>R7UN00_CAPTE</name>
<dbReference type="InterPro" id="IPR025313">
    <property type="entry name" value="SPB4-like_CTE"/>
</dbReference>
<dbReference type="SUPFAM" id="SSF52540">
    <property type="entry name" value="P-loop containing nucleoside triphosphate hydrolases"/>
    <property type="match status" value="1"/>
</dbReference>
<dbReference type="FunFam" id="3.40.50.300:FF:000877">
    <property type="entry name" value="RNA helicase"/>
    <property type="match status" value="1"/>
</dbReference>
<dbReference type="AlphaFoldDB" id="R7UN00"/>
<evidence type="ECO:0000256" key="1">
    <source>
        <dbReference type="ARBA" id="ARBA00022741"/>
    </source>
</evidence>
<evidence type="ECO:0000313" key="11">
    <source>
        <dbReference type="EMBL" id="ELU07919.1"/>
    </source>
</evidence>
<evidence type="ECO:0000256" key="2">
    <source>
        <dbReference type="ARBA" id="ARBA00022801"/>
    </source>
</evidence>
<keyword evidence="5 8" id="KW-0694">RNA-binding</keyword>
<evidence type="ECO:0000313" key="13">
    <source>
        <dbReference type="Proteomes" id="UP000014760"/>
    </source>
</evidence>
<reference evidence="12" key="3">
    <citation type="submission" date="2015-06" db="UniProtKB">
        <authorList>
            <consortium name="EnsemblMetazoa"/>
        </authorList>
    </citation>
    <scope>IDENTIFICATION</scope>
</reference>
<comment type="catalytic activity">
    <reaction evidence="7 8">
        <text>ATP + H2O = ADP + phosphate + H(+)</text>
        <dbReference type="Rhea" id="RHEA:13065"/>
        <dbReference type="ChEBI" id="CHEBI:15377"/>
        <dbReference type="ChEBI" id="CHEBI:15378"/>
        <dbReference type="ChEBI" id="CHEBI:30616"/>
        <dbReference type="ChEBI" id="CHEBI:43474"/>
        <dbReference type="ChEBI" id="CHEBI:456216"/>
        <dbReference type="EC" id="3.6.4.13"/>
    </reaction>
</comment>